<feature type="transmembrane region" description="Helical" evidence="1">
    <location>
        <begin position="141"/>
        <end position="157"/>
    </location>
</feature>
<protein>
    <submittedName>
        <fullName evidence="2 3">Uncharacterized protein</fullName>
    </submittedName>
</protein>
<dbReference type="EMBL" id="AMQM01007220">
    <property type="status" value="NOT_ANNOTATED_CDS"/>
    <property type="molecule type" value="Genomic_DNA"/>
</dbReference>
<evidence type="ECO:0000256" key="1">
    <source>
        <dbReference type="SAM" id="Phobius"/>
    </source>
</evidence>
<feature type="transmembrane region" description="Helical" evidence="1">
    <location>
        <begin position="218"/>
        <end position="241"/>
    </location>
</feature>
<keyword evidence="1" id="KW-0812">Transmembrane</keyword>
<feature type="transmembrane region" description="Helical" evidence="1">
    <location>
        <begin position="104"/>
        <end position="129"/>
    </location>
</feature>
<sequence>MSLEGGNFIIDRRDSRHQMHPTQDPPIFYNFYEDPSFNLPANNNSRNFYINSNVAPPPLNNNRPNYGSLNDFYDSETAKLIGDQFSKDLKNYSRVKRATACRSVLISLISSALFSLGTSNILITIFHFVRDLDLCLGSTNSFFTPFLLAIMNMFDRDHTVDSMARVKSIQKKYSDNKINLIAIIVLVVCVAAFVASSVDAAMSYSCSLDTPLKHLSKFILPILISIFIVFLFITIIAVVFVKKCCNEFNKMSEYDDDGDGGDGGENEAFNLVARQKKYSKPGEPIVSNLPSTPVQAFNYPNLQTYWKTPIVHFAGPIKPSRSLRVSNEVHNVVALFPPSTS</sequence>
<dbReference type="RefSeq" id="XP_009028057.1">
    <property type="nucleotide sequence ID" value="XM_009029809.1"/>
</dbReference>
<accession>T1FFZ8</accession>
<gene>
    <name evidence="3" type="primary">20207747</name>
    <name evidence="2" type="ORF">HELRODRAFT_180500</name>
</gene>
<dbReference type="CTD" id="20207747"/>
<dbReference type="EnsemblMetazoa" id="HelroT180500">
    <property type="protein sequence ID" value="HelroP180500"/>
    <property type="gene ID" value="HelroG180500"/>
</dbReference>
<dbReference type="KEGG" id="hro:HELRODRAFT_180500"/>
<dbReference type="EMBL" id="KB097587">
    <property type="protein sequence ID" value="ESN93849.1"/>
    <property type="molecule type" value="Genomic_DNA"/>
</dbReference>
<keyword evidence="1" id="KW-1133">Transmembrane helix</keyword>
<name>T1FFZ8_HELRO</name>
<dbReference type="GeneID" id="20207747"/>
<evidence type="ECO:0000313" key="2">
    <source>
        <dbReference type="EMBL" id="ESN93849.1"/>
    </source>
</evidence>
<dbReference type="HOGENOM" id="CLU_814525_0_0_1"/>
<reference evidence="2 4" key="2">
    <citation type="journal article" date="2013" name="Nature">
        <title>Insights into bilaterian evolution from three spiralian genomes.</title>
        <authorList>
            <person name="Simakov O."/>
            <person name="Marletaz F."/>
            <person name="Cho S.J."/>
            <person name="Edsinger-Gonzales E."/>
            <person name="Havlak P."/>
            <person name="Hellsten U."/>
            <person name="Kuo D.H."/>
            <person name="Larsson T."/>
            <person name="Lv J."/>
            <person name="Arendt D."/>
            <person name="Savage R."/>
            <person name="Osoegawa K."/>
            <person name="de Jong P."/>
            <person name="Grimwood J."/>
            <person name="Chapman J.A."/>
            <person name="Shapiro H."/>
            <person name="Aerts A."/>
            <person name="Otillar R.P."/>
            <person name="Terry A.Y."/>
            <person name="Boore J.L."/>
            <person name="Grigoriev I.V."/>
            <person name="Lindberg D.R."/>
            <person name="Seaver E.C."/>
            <person name="Weisblat D.A."/>
            <person name="Putnam N.H."/>
            <person name="Rokhsar D.S."/>
        </authorList>
    </citation>
    <scope>NUCLEOTIDE SEQUENCE</scope>
</reference>
<reference evidence="3" key="3">
    <citation type="submission" date="2015-06" db="UniProtKB">
        <authorList>
            <consortium name="EnsemblMetazoa"/>
        </authorList>
    </citation>
    <scope>IDENTIFICATION</scope>
</reference>
<proteinExistence type="predicted"/>
<dbReference type="InParanoid" id="T1FFZ8"/>
<dbReference type="AlphaFoldDB" id="T1FFZ8"/>
<keyword evidence="1" id="KW-0472">Membrane</keyword>
<reference evidence="4" key="1">
    <citation type="submission" date="2012-12" db="EMBL/GenBank/DDBJ databases">
        <authorList>
            <person name="Hellsten U."/>
            <person name="Grimwood J."/>
            <person name="Chapman J.A."/>
            <person name="Shapiro H."/>
            <person name="Aerts A."/>
            <person name="Otillar R.P."/>
            <person name="Terry A.Y."/>
            <person name="Boore J.L."/>
            <person name="Simakov O."/>
            <person name="Marletaz F."/>
            <person name="Cho S.-J."/>
            <person name="Edsinger-Gonzales E."/>
            <person name="Havlak P."/>
            <person name="Kuo D.-H."/>
            <person name="Larsson T."/>
            <person name="Lv J."/>
            <person name="Arendt D."/>
            <person name="Savage R."/>
            <person name="Osoegawa K."/>
            <person name="de Jong P."/>
            <person name="Lindberg D.R."/>
            <person name="Seaver E.C."/>
            <person name="Weisblat D.A."/>
            <person name="Putnam N.H."/>
            <person name="Grigoriev I.V."/>
            <person name="Rokhsar D.S."/>
        </authorList>
    </citation>
    <scope>NUCLEOTIDE SEQUENCE</scope>
</reference>
<evidence type="ECO:0000313" key="4">
    <source>
        <dbReference type="Proteomes" id="UP000015101"/>
    </source>
</evidence>
<evidence type="ECO:0000313" key="3">
    <source>
        <dbReference type="EnsemblMetazoa" id="HelroP180500"/>
    </source>
</evidence>
<dbReference type="Proteomes" id="UP000015101">
    <property type="component" value="Unassembled WGS sequence"/>
</dbReference>
<keyword evidence="4" id="KW-1185">Reference proteome</keyword>
<feature type="transmembrane region" description="Helical" evidence="1">
    <location>
        <begin position="178"/>
        <end position="198"/>
    </location>
</feature>
<organism evidence="3 4">
    <name type="scientific">Helobdella robusta</name>
    <name type="common">Californian leech</name>
    <dbReference type="NCBI Taxonomy" id="6412"/>
    <lineage>
        <taxon>Eukaryota</taxon>
        <taxon>Metazoa</taxon>
        <taxon>Spiralia</taxon>
        <taxon>Lophotrochozoa</taxon>
        <taxon>Annelida</taxon>
        <taxon>Clitellata</taxon>
        <taxon>Hirudinea</taxon>
        <taxon>Rhynchobdellida</taxon>
        <taxon>Glossiphoniidae</taxon>
        <taxon>Helobdella</taxon>
    </lineage>
</organism>